<reference evidence="11" key="1">
    <citation type="submission" date="2022-06" db="EMBL/GenBank/DDBJ databases">
        <title>Ornithinimicrobium HY1793.</title>
        <authorList>
            <person name="Huang Y."/>
        </authorList>
    </citation>
    <scope>NUCLEOTIDE SEQUENCE</scope>
    <source>
        <strain evidence="11">HY1793</strain>
    </source>
</reference>
<evidence type="ECO:0000313" key="11">
    <source>
        <dbReference type="EMBL" id="USQ79778.1"/>
    </source>
</evidence>
<dbReference type="InterPro" id="IPR003856">
    <property type="entry name" value="LPS_length_determ_N"/>
</dbReference>
<gene>
    <name evidence="11" type="ORF">NF556_19675</name>
</gene>
<dbReference type="InterPro" id="IPR050445">
    <property type="entry name" value="Bact_polysacc_biosynth/exp"/>
</dbReference>
<dbReference type="InterPro" id="IPR027417">
    <property type="entry name" value="P-loop_NTPase"/>
</dbReference>
<evidence type="ECO:0000256" key="7">
    <source>
        <dbReference type="ARBA" id="ARBA00022989"/>
    </source>
</evidence>
<keyword evidence="11" id="KW-0808">Transferase</keyword>
<protein>
    <submittedName>
        <fullName evidence="11">Polysaccharide biosynthesis tyrosine autokinase</fullName>
        <ecNumber evidence="11">2.7.10.2</ecNumber>
    </submittedName>
</protein>
<name>A0ABY4YSS7_9MICO</name>
<keyword evidence="3" id="KW-1003">Cell membrane</keyword>
<comment type="similarity">
    <text evidence="2">Belongs to the CpsC/CapA family.</text>
</comment>
<dbReference type="PANTHER" id="PTHR32309:SF13">
    <property type="entry name" value="FERRIC ENTEROBACTIN TRANSPORT PROTEIN FEPE"/>
    <property type="match status" value="1"/>
</dbReference>
<dbReference type="CDD" id="cd05387">
    <property type="entry name" value="BY-kinase"/>
    <property type="match status" value="1"/>
</dbReference>
<evidence type="ECO:0000256" key="3">
    <source>
        <dbReference type="ARBA" id="ARBA00022475"/>
    </source>
</evidence>
<dbReference type="Pfam" id="PF02706">
    <property type="entry name" value="Wzz"/>
    <property type="match status" value="1"/>
</dbReference>
<dbReference type="Proteomes" id="UP001056455">
    <property type="component" value="Chromosome"/>
</dbReference>
<evidence type="ECO:0000256" key="2">
    <source>
        <dbReference type="ARBA" id="ARBA00006683"/>
    </source>
</evidence>
<feature type="transmembrane region" description="Helical" evidence="9">
    <location>
        <begin position="44"/>
        <end position="65"/>
    </location>
</feature>
<dbReference type="Gene3D" id="3.40.50.300">
    <property type="entry name" value="P-loop containing nucleotide triphosphate hydrolases"/>
    <property type="match status" value="1"/>
</dbReference>
<keyword evidence="7 9" id="KW-1133">Transmembrane helix</keyword>
<feature type="domain" description="Polysaccharide chain length determinant N-terminal" evidence="10">
    <location>
        <begin position="31"/>
        <end position="119"/>
    </location>
</feature>
<evidence type="ECO:0000256" key="4">
    <source>
        <dbReference type="ARBA" id="ARBA00022692"/>
    </source>
</evidence>
<dbReference type="EMBL" id="CP099489">
    <property type="protein sequence ID" value="USQ79778.1"/>
    <property type="molecule type" value="Genomic_DNA"/>
</dbReference>
<dbReference type="Pfam" id="PF10609">
    <property type="entry name" value="ParA"/>
    <property type="match status" value="1"/>
</dbReference>
<evidence type="ECO:0000256" key="8">
    <source>
        <dbReference type="ARBA" id="ARBA00023136"/>
    </source>
</evidence>
<dbReference type="PANTHER" id="PTHR32309">
    <property type="entry name" value="TYROSINE-PROTEIN KINASE"/>
    <property type="match status" value="1"/>
</dbReference>
<keyword evidence="5" id="KW-0547">Nucleotide-binding</keyword>
<dbReference type="NCBIfam" id="TIGR01007">
    <property type="entry name" value="eps_fam"/>
    <property type="match status" value="1"/>
</dbReference>
<sequence>MSQRNGSMAAQPDAGGFVTQTAATDARQSALDLRAYLLIVRRRWRVITGVFLAVVALAALLTVTADKHYRANAQLYISTVSAEDPQALVQGSSFTQRQVATYAEIVTTPLVLEPVIEELALDVTARELGRQITTQAPTGTVLINIAVEDPDPAQALTVAEAVSLQFVSTLTQLDQVSADSPSPVKATIVSPAAVSQTPVSPQPIRNLALGTVLGLLLGFGAGALRDILDSSVQGESDVKMVTDRTVIGGLAFDKAAIARPLIVQDDPRSSRAEAFRTLRTNLQFVDVSNPPQVIVFTSSLPNEGKSTTTANLALTMAATGSRVCVVEGDLRRPRLLEYMGLEGAAGLTTVLIGAAVVDDVLQVFGDSHSLSVLGCGPIPPNPSELLGSEAMAHVLEDLRRRFDYVIIDAPPLLPVTDAAVLSRHADGTILVVGAGVIKREHLARALTALENVGAHVLGLVMNRLPARGRGPHSYYYGYGYESPTSASDAEAEKKHRSR</sequence>
<dbReference type="EC" id="2.7.10.2" evidence="11"/>
<accession>A0ABY4YSS7</accession>
<evidence type="ECO:0000256" key="5">
    <source>
        <dbReference type="ARBA" id="ARBA00022741"/>
    </source>
</evidence>
<dbReference type="RefSeq" id="WP_252592882.1">
    <property type="nucleotide sequence ID" value="NZ_CP099489.1"/>
</dbReference>
<keyword evidence="4 9" id="KW-0812">Transmembrane</keyword>
<keyword evidence="6" id="KW-0067">ATP-binding</keyword>
<proteinExistence type="inferred from homology"/>
<evidence type="ECO:0000256" key="6">
    <source>
        <dbReference type="ARBA" id="ARBA00022840"/>
    </source>
</evidence>
<dbReference type="SUPFAM" id="SSF52540">
    <property type="entry name" value="P-loop containing nucleoside triphosphate hydrolases"/>
    <property type="match status" value="1"/>
</dbReference>
<organism evidence="11 12">
    <name type="scientific">Ornithinimicrobium faecis</name>
    <dbReference type="NCBI Taxonomy" id="2934158"/>
    <lineage>
        <taxon>Bacteria</taxon>
        <taxon>Bacillati</taxon>
        <taxon>Actinomycetota</taxon>
        <taxon>Actinomycetes</taxon>
        <taxon>Micrococcales</taxon>
        <taxon>Ornithinimicrobiaceae</taxon>
        <taxon>Ornithinimicrobium</taxon>
    </lineage>
</organism>
<keyword evidence="12" id="KW-1185">Reference proteome</keyword>
<keyword evidence="8 9" id="KW-0472">Membrane</keyword>
<evidence type="ECO:0000313" key="12">
    <source>
        <dbReference type="Proteomes" id="UP001056455"/>
    </source>
</evidence>
<dbReference type="GO" id="GO:0004715">
    <property type="term" value="F:non-membrane spanning protein tyrosine kinase activity"/>
    <property type="evidence" value="ECO:0007669"/>
    <property type="project" value="UniProtKB-EC"/>
</dbReference>
<dbReference type="InterPro" id="IPR033756">
    <property type="entry name" value="YlxH/NBP35"/>
</dbReference>
<dbReference type="InterPro" id="IPR005702">
    <property type="entry name" value="Wzc-like_C"/>
</dbReference>
<evidence type="ECO:0000256" key="9">
    <source>
        <dbReference type="SAM" id="Phobius"/>
    </source>
</evidence>
<evidence type="ECO:0000256" key="1">
    <source>
        <dbReference type="ARBA" id="ARBA00004651"/>
    </source>
</evidence>
<evidence type="ECO:0000259" key="10">
    <source>
        <dbReference type="Pfam" id="PF02706"/>
    </source>
</evidence>
<comment type="subcellular location">
    <subcellularLocation>
        <location evidence="1">Cell membrane</location>
        <topology evidence="1">Multi-pass membrane protein</topology>
    </subcellularLocation>
</comment>